<dbReference type="SUPFAM" id="SSF56300">
    <property type="entry name" value="Metallo-dependent phosphatases"/>
    <property type="match status" value="1"/>
</dbReference>
<dbReference type="Pfam" id="PF14516">
    <property type="entry name" value="AAA_35"/>
    <property type="match status" value="1"/>
</dbReference>
<gene>
    <name evidence="1" type="ORF">BECKLFY1418C_GA0070996_11842</name>
</gene>
<dbReference type="InterPro" id="IPR029052">
    <property type="entry name" value="Metallo-depent_PP-like"/>
</dbReference>
<protein>
    <submittedName>
        <fullName evidence="1">AAA-like domain-containing protein</fullName>
    </submittedName>
</protein>
<sequence>MERTFRKYSEWWELHAERLRASPRFRDCQVKDYRDGWLPGEFSVTIEKEGYHLGILGLNTSFVHLIKGTKEKEGKIPLYANQIERACGKSYMEWASKHHACLLMTHHPPKWLDEDSRDERAELMEGEHFFWHLCGHLHENAYKAYQSESEEDRKESKLFQSCSLFGVREKSGEIKRRHGYAAGRIDLSEWTLTGKLRFWPRAAPEEEPVKLGPDTKRMKLTDDHTGPDPVCLSIPCHGVCENTCVDYSPELCIGRELESPVADLLARIQAHVPLIFSGPRGFGKRWLMQDILHELNRNNRYNIRYVDIGNLRKETSSISEFLEWFAERIDPDLASAFRNARRSNPRSAMTELMGRYLEDLTPPFILAIGNTDRILDRPFGKDFFRLLRGWLNKVGGQSERWGKFHLVMSTERDIGRLNRELRPAPPFNIGEEVPVNKPFSDAEVVLLAEKLGVSLTEKQKEDIDKKCGNQPSLTAVALYLMREWGEDCDKDCNGKKADEDDERICAVENNLRLQRYLAELKRELRRDTDLFEAFKVVRDPPGTDWTPEIHEPLERLGLVAREPKLRLTGSLYKEIR</sequence>
<dbReference type="InterPro" id="IPR027417">
    <property type="entry name" value="P-loop_NTPase"/>
</dbReference>
<dbReference type="Gene3D" id="3.40.50.300">
    <property type="entry name" value="P-loop containing nucleotide triphosphate hydrolases"/>
    <property type="match status" value="1"/>
</dbReference>
<evidence type="ECO:0000313" key="1">
    <source>
        <dbReference type="EMBL" id="VFK24586.1"/>
    </source>
</evidence>
<dbReference type="SUPFAM" id="SSF52540">
    <property type="entry name" value="P-loop containing nucleoside triphosphate hydrolases"/>
    <property type="match status" value="1"/>
</dbReference>
<dbReference type="Gene3D" id="3.60.21.10">
    <property type="match status" value="1"/>
</dbReference>
<dbReference type="EMBL" id="CAADFN010000184">
    <property type="protein sequence ID" value="VFK24586.1"/>
    <property type="molecule type" value="Genomic_DNA"/>
</dbReference>
<dbReference type="AlphaFoldDB" id="A0A450X5N2"/>
<organism evidence="1">
    <name type="scientific">Candidatus Kentrum sp. LFY</name>
    <dbReference type="NCBI Taxonomy" id="2126342"/>
    <lineage>
        <taxon>Bacteria</taxon>
        <taxon>Pseudomonadati</taxon>
        <taxon>Pseudomonadota</taxon>
        <taxon>Gammaproteobacteria</taxon>
        <taxon>Candidatus Kentrum</taxon>
    </lineage>
</organism>
<name>A0A450X5N2_9GAMM</name>
<proteinExistence type="predicted"/>
<accession>A0A450X5N2</accession>
<reference evidence="1" key="1">
    <citation type="submission" date="2019-02" db="EMBL/GenBank/DDBJ databases">
        <authorList>
            <person name="Gruber-Vodicka R. H."/>
            <person name="Seah K. B. B."/>
        </authorList>
    </citation>
    <scope>NUCLEOTIDE SEQUENCE</scope>
    <source>
        <strain evidence="1">BECK_BY7</strain>
    </source>
</reference>